<sequence>MNKTFTVYAAAALSGVVLIGILGAAHLNKPEPVDALGCAQDVQGKTVIVLDTSDEVATQTRDEIVERVKNTVEHKIRDGDLVSVFTVNDLSKKNLVPAFAYCKPRRTGNELKESTRMLERHYVTKFEKPLQAAVQAPIKGSKESPIAQSLIDLSLLDYMRSNGATHLVIFSDLMEYTDRFSLYRCSGGAQVIKTFKESRGATVARPTFHNVSVELNIIPRSDVSAGVGRCRDTFWAWFFGYDEGPDARLVPSNLPG</sequence>
<keyword evidence="1" id="KW-0472">Membrane</keyword>
<dbReference type="RefSeq" id="WP_050455773.1">
    <property type="nucleotide sequence ID" value="NZ_LFJJ01000243.1"/>
</dbReference>
<dbReference type="PATRIC" id="fig|242163.4.peg.3428"/>
<evidence type="ECO:0000313" key="2">
    <source>
        <dbReference type="EMBL" id="KND57465.1"/>
    </source>
</evidence>
<dbReference type="EMBL" id="LFJJ01000243">
    <property type="protein sequence ID" value="KND57465.1"/>
    <property type="molecule type" value="Genomic_DNA"/>
</dbReference>
<proteinExistence type="predicted"/>
<protein>
    <recommendedName>
        <fullName evidence="4">VWA domain-containing protein</fullName>
    </recommendedName>
</protein>
<dbReference type="OrthoDB" id="9151435at2"/>
<evidence type="ECO:0008006" key="4">
    <source>
        <dbReference type="Google" id="ProtNLM"/>
    </source>
</evidence>
<reference evidence="3" key="1">
    <citation type="submission" date="2015-06" db="EMBL/GenBank/DDBJ databases">
        <title>Comparative genomics of Burkholderia leaf nodule symbionts.</title>
        <authorList>
            <person name="Carlier A."/>
            <person name="Eberl L."/>
            <person name="Pinto-Carbo M."/>
        </authorList>
    </citation>
    <scope>NUCLEOTIDE SEQUENCE [LARGE SCALE GENOMIC DNA]</scope>
    <source>
        <strain evidence="3">UZHbot4</strain>
    </source>
</reference>
<name>A0A0L0M5A9_9BURK</name>
<keyword evidence="1" id="KW-0812">Transmembrane</keyword>
<keyword evidence="1" id="KW-1133">Transmembrane helix</keyword>
<dbReference type="AlphaFoldDB" id="A0A0L0M5A9"/>
<feature type="transmembrane region" description="Helical" evidence="1">
    <location>
        <begin position="7"/>
        <end position="27"/>
    </location>
</feature>
<evidence type="ECO:0000313" key="3">
    <source>
        <dbReference type="Proteomes" id="UP000036959"/>
    </source>
</evidence>
<gene>
    <name evidence="2" type="ORF">BVER_05822c</name>
</gene>
<dbReference type="Proteomes" id="UP000036959">
    <property type="component" value="Unassembled WGS sequence"/>
</dbReference>
<keyword evidence="3" id="KW-1185">Reference proteome</keyword>
<evidence type="ECO:0000256" key="1">
    <source>
        <dbReference type="SAM" id="Phobius"/>
    </source>
</evidence>
<accession>A0A0L0M5A9</accession>
<comment type="caution">
    <text evidence="2">The sequence shown here is derived from an EMBL/GenBank/DDBJ whole genome shotgun (WGS) entry which is preliminary data.</text>
</comment>
<organism evidence="2 3">
    <name type="scientific">Candidatus Burkholderia verschuerenii</name>
    <dbReference type="NCBI Taxonomy" id="242163"/>
    <lineage>
        <taxon>Bacteria</taxon>
        <taxon>Pseudomonadati</taxon>
        <taxon>Pseudomonadota</taxon>
        <taxon>Betaproteobacteria</taxon>
        <taxon>Burkholderiales</taxon>
        <taxon>Burkholderiaceae</taxon>
        <taxon>Burkholderia</taxon>
    </lineage>
</organism>